<sequence length="304" mass="33723">MKEIRNDEREKKQPMLSNAEVIGPKIEELQNKFKEQSIPLQVDFWNLINIADIGRKACGQSPDQSENSQGPGTGLKLDDEGRLNLKIAEPSSSKDKKFAPVILKDDVLSVGLGNGITVDSNGISVDLNEVLPQGMIMMFSGKVIPEGWVLCDGNNGTPDLVNRFIMGGVLADIEGQSSNTFSGDKDSKKFTFESESQTVNIKGKTEGHKLTEQENAKHHHMQGETYKYNYFGLNGNEKYEKDKVFVPVGEVQAEITKPTYSPYTWESGEGEAHSHDINLTNQGAHSHDNNVTVPYYILAFIMKK</sequence>
<protein>
    <submittedName>
        <fullName evidence="2">Uncharacterized protein</fullName>
    </submittedName>
</protein>
<organism evidence="2 3">
    <name type="scientific">Xenorhabdus stockiae</name>
    <dbReference type="NCBI Taxonomy" id="351614"/>
    <lineage>
        <taxon>Bacteria</taxon>
        <taxon>Pseudomonadati</taxon>
        <taxon>Pseudomonadota</taxon>
        <taxon>Gammaproteobacteria</taxon>
        <taxon>Enterobacterales</taxon>
        <taxon>Morganellaceae</taxon>
        <taxon>Xenorhabdus</taxon>
    </lineage>
</organism>
<dbReference type="SUPFAM" id="SSF88874">
    <property type="entry name" value="Receptor-binding domain of short tail fibre protein gp12"/>
    <property type="match status" value="1"/>
</dbReference>
<evidence type="ECO:0000313" key="2">
    <source>
        <dbReference type="EMBL" id="PHM66687.1"/>
    </source>
</evidence>
<name>A0A2D0KTY6_9GAMM</name>
<dbReference type="AlphaFoldDB" id="A0A2D0KTY6"/>
<dbReference type="Proteomes" id="UP000222366">
    <property type="component" value="Unassembled WGS sequence"/>
</dbReference>
<dbReference type="CDD" id="cd22641">
    <property type="entry name" value="C24-like"/>
    <property type="match status" value="1"/>
</dbReference>
<gene>
    <name evidence="2" type="ORF">Xsto_01016</name>
</gene>
<proteinExistence type="predicted"/>
<reference evidence="2 3" key="1">
    <citation type="journal article" date="2017" name="Nat. Microbiol.">
        <title>Natural product diversity associated with the nematode symbionts Photorhabdus and Xenorhabdus.</title>
        <authorList>
            <person name="Tobias N.J."/>
            <person name="Wolff H."/>
            <person name="Djahanschiri B."/>
            <person name="Grundmann F."/>
            <person name="Kronenwerth M."/>
            <person name="Shi Y.M."/>
            <person name="Simonyi S."/>
            <person name="Grun P."/>
            <person name="Shapiro-Ilan D."/>
            <person name="Pidot S.J."/>
            <person name="Stinear T.P."/>
            <person name="Ebersberger I."/>
            <person name="Bode H.B."/>
        </authorList>
    </citation>
    <scope>NUCLEOTIDE SEQUENCE [LARGE SCALE GENOMIC DNA]</scope>
    <source>
        <strain evidence="2 3">DSM 17904</strain>
    </source>
</reference>
<evidence type="ECO:0000256" key="1">
    <source>
        <dbReference type="SAM" id="MobiDB-lite"/>
    </source>
</evidence>
<accession>A0A2D0KTY6</accession>
<dbReference type="EMBL" id="NJAJ01000007">
    <property type="protein sequence ID" value="PHM66687.1"/>
    <property type="molecule type" value="Genomic_DNA"/>
</dbReference>
<feature type="compositionally biased region" description="Polar residues" evidence="1">
    <location>
        <begin position="61"/>
        <end position="70"/>
    </location>
</feature>
<feature type="region of interest" description="Disordered" evidence="1">
    <location>
        <begin position="58"/>
        <end position="79"/>
    </location>
</feature>
<comment type="caution">
    <text evidence="2">The sequence shown here is derived from an EMBL/GenBank/DDBJ whole genome shotgun (WGS) entry which is preliminary data.</text>
</comment>
<evidence type="ECO:0000313" key="3">
    <source>
        <dbReference type="Proteomes" id="UP000222366"/>
    </source>
</evidence>
<keyword evidence="3" id="KW-1185">Reference proteome</keyword>
<dbReference type="RefSeq" id="WP_099124266.1">
    <property type="nucleotide sequence ID" value="NZ_CAWNRH010000148.1"/>
</dbReference>